<evidence type="ECO:0000256" key="6">
    <source>
        <dbReference type="ARBA" id="ARBA00022840"/>
    </source>
</evidence>
<evidence type="ECO:0000256" key="9">
    <source>
        <dbReference type="ARBA" id="ARBA00051542"/>
    </source>
</evidence>
<dbReference type="EMBL" id="DVMP01000029">
    <property type="protein sequence ID" value="HIU25128.1"/>
    <property type="molecule type" value="Genomic_DNA"/>
</dbReference>
<feature type="binding site" evidence="11">
    <location>
        <position position="124"/>
    </location>
    <ligand>
        <name>ATP</name>
        <dbReference type="ChEBI" id="CHEBI:30616"/>
    </ligand>
</feature>
<evidence type="ECO:0000259" key="12">
    <source>
        <dbReference type="Pfam" id="PF20258"/>
    </source>
</evidence>
<evidence type="ECO:0000313" key="14">
    <source>
        <dbReference type="EMBL" id="HIU25128.1"/>
    </source>
</evidence>
<dbReference type="InterPro" id="IPR004506">
    <property type="entry name" value="MnmA-like"/>
</dbReference>
<evidence type="ECO:0000256" key="3">
    <source>
        <dbReference type="ARBA" id="ARBA00022679"/>
    </source>
</evidence>
<feature type="domain" description="tRNA-specific 2-thiouridylase MnmA-like C-terminal" evidence="12">
    <location>
        <begin position="303"/>
        <end position="360"/>
    </location>
</feature>
<feature type="region of interest" description="Interaction with tRNA" evidence="11">
    <location>
        <begin position="148"/>
        <end position="150"/>
    </location>
</feature>
<dbReference type="SUPFAM" id="SSF52402">
    <property type="entry name" value="Adenine nucleotide alpha hydrolases-like"/>
    <property type="match status" value="1"/>
</dbReference>
<sequence>MTYPRKNKKVILGLSGGVDSTAAALLLKERGYEVTGLFFDIKGSPAGERTKERKKAERAAEQLGIRLILEDVSRLFEKAVIEPFCRDYLNGRTPNPCIVCNPAVKFRTLMEAADREGAYYIATGHYADTFFHGEKGMWYVKRAASDKKDQSYMLYRLEQSVISRLILPLSMAENKEEARHIARTNLMDNWGEKDSQEICFIEKGRDYRDFLEERGIVFPPGDFVDTGGNILGTHRGIGGYTIGQRKGLGIALGRPAFVVRIDPVENKVVLGDSGELFSTKILSENNIIEGIKGASLEERGLNGISVKAKIRYAAPPAEAVIRDAGDGRIETVFSRPQRAATPGQSVVFYKDDLVLGGGFICHD</sequence>
<evidence type="ECO:0000256" key="10">
    <source>
        <dbReference type="ARBA" id="ARBA00056575"/>
    </source>
</evidence>
<evidence type="ECO:0000256" key="5">
    <source>
        <dbReference type="ARBA" id="ARBA00022741"/>
    </source>
</evidence>
<dbReference type="NCBIfam" id="NF001138">
    <property type="entry name" value="PRK00143.1"/>
    <property type="match status" value="1"/>
</dbReference>
<dbReference type="Proteomes" id="UP000824090">
    <property type="component" value="Unassembled WGS sequence"/>
</dbReference>
<keyword evidence="4 11" id="KW-0819">tRNA processing</keyword>
<dbReference type="GO" id="GO:0002143">
    <property type="term" value="P:tRNA wobble position uridine thiolation"/>
    <property type="evidence" value="ECO:0007669"/>
    <property type="project" value="TreeGrafter"/>
</dbReference>
<dbReference type="FunFam" id="2.30.30.280:FF:000001">
    <property type="entry name" value="tRNA-specific 2-thiouridylase MnmA"/>
    <property type="match status" value="1"/>
</dbReference>
<dbReference type="GO" id="GO:0000049">
    <property type="term" value="F:tRNA binding"/>
    <property type="evidence" value="ECO:0007669"/>
    <property type="project" value="UniProtKB-KW"/>
</dbReference>
<dbReference type="InterPro" id="IPR046885">
    <property type="entry name" value="MnmA-like_C"/>
</dbReference>
<feature type="region of interest" description="Interaction with tRNA" evidence="11">
    <location>
        <begin position="311"/>
        <end position="312"/>
    </location>
</feature>
<protein>
    <recommendedName>
        <fullName evidence="11">tRNA-specific 2-thiouridylase MnmA</fullName>
        <ecNumber evidence="11">2.8.1.13</ecNumber>
    </recommendedName>
</protein>
<dbReference type="InterPro" id="IPR046884">
    <property type="entry name" value="MnmA-like_central"/>
</dbReference>
<dbReference type="Pfam" id="PF20259">
    <property type="entry name" value="tRNA_Me_trans_M"/>
    <property type="match status" value="1"/>
</dbReference>
<comment type="caution">
    <text evidence="14">The sequence shown here is derived from an EMBL/GenBank/DDBJ whole genome shotgun (WGS) entry which is preliminary data.</text>
</comment>
<evidence type="ECO:0000256" key="11">
    <source>
        <dbReference type="HAMAP-Rule" id="MF_00144"/>
    </source>
</evidence>
<evidence type="ECO:0000256" key="2">
    <source>
        <dbReference type="ARBA" id="ARBA00022555"/>
    </source>
</evidence>
<dbReference type="AlphaFoldDB" id="A0A9D1I0T0"/>
<evidence type="ECO:0000259" key="13">
    <source>
        <dbReference type="Pfam" id="PF20259"/>
    </source>
</evidence>
<reference evidence="14" key="2">
    <citation type="journal article" date="2021" name="PeerJ">
        <title>Extensive microbial diversity within the chicken gut microbiome revealed by metagenomics and culture.</title>
        <authorList>
            <person name="Gilroy R."/>
            <person name="Ravi A."/>
            <person name="Getino M."/>
            <person name="Pursley I."/>
            <person name="Horton D.L."/>
            <person name="Alikhan N.F."/>
            <person name="Baker D."/>
            <person name="Gharbi K."/>
            <person name="Hall N."/>
            <person name="Watson M."/>
            <person name="Adriaenssens E.M."/>
            <person name="Foster-Nyarko E."/>
            <person name="Jarju S."/>
            <person name="Secka A."/>
            <person name="Antonio M."/>
            <person name="Oren A."/>
            <person name="Chaudhuri R.R."/>
            <person name="La Ragione R."/>
            <person name="Hildebrand F."/>
            <person name="Pallen M.J."/>
        </authorList>
    </citation>
    <scope>NUCLEOTIDE SEQUENCE</scope>
    <source>
        <strain evidence="14">ChiHcec3-6078</strain>
    </source>
</reference>
<feature type="site" description="Interaction with tRNA" evidence="11">
    <location>
        <position position="344"/>
    </location>
</feature>
<dbReference type="PANTHER" id="PTHR11933:SF5">
    <property type="entry name" value="MITOCHONDRIAL TRNA-SPECIFIC 2-THIOURIDYLASE 1"/>
    <property type="match status" value="1"/>
</dbReference>
<dbReference type="CDD" id="cd01998">
    <property type="entry name" value="MnmA_TRMU-like"/>
    <property type="match status" value="1"/>
</dbReference>
<keyword evidence="1 11" id="KW-0963">Cytoplasm</keyword>
<dbReference type="GO" id="GO:0005524">
    <property type="term" value="F:ATP binding"/>
    <property type="evidence" value="ECO:0007669"/>
    <property type="project" value="UniProtKB-KW"/>
</dbReference>
<keyword evidence="5 11" id="KW-0547">Nucleotide-binding</keyword>
<dbReference type="Gene3D" id="3.40.50.620">
    <property type="entry name" value="HUPs"/>
    <property type="match status" value="1"/>
</dbReference>
<comment type="similarity">
    <text evidence="11">Belongs to the MnmA/TRMU family.</text>
</comment>
<accession>A0A9D1I0T0</accession>
<dbReference type="Pfam" id="PF03054">
    <property type="entry name" value="tRNA_Me_trans"/>
    <property type="match status" value="1"/>
</dbReference>
<keyword evidence="6 11" id="KW-0067">ATP-binding</keyword>
<gene>
    <name evidence="11 14" type="primary">mnmA</name>
    <name evidence="14" type="ORF">IAC50_01350</name>
</gene>
<comment type="caution">
    <text evidence="11">Lacks conserved residue(s) required for the propagation of feature annotation.</text>
</comment>
<keyword evidence="7 11" id="KW-0694">RNA-binding</keyword>
<feature type="active site" description="Cysteine persulfide intermediate" evidence="11">
    <location>
        <position position="199"/>
    </location>
</feature>
<dbReference type="InterPro" id="IPR023382">
    <property type="entry name" value="MnmA-like_central_sf"/>
</dbReference>
<evidence type="ECO:0000256" key="7">
    <source>
        <dbReference type="ARBA" id="ARBA00022884"/>
    </source>
</evidence>
<feature type="site" description="Interaction with tRNA" evidence="11">
    <location>
        <position position="125"/>
    </location>
</feature>
<keyword evidence="8" id="KW-1015">Disulfide bond</keyword>
<name>A0A9D1I0T0_9FIRM</name>
<evidence type="ECO:0000256" key="1">
    <source>
        <dbReference type="ARBA" id="ARBA00022490"/>
    </source>
</evidence>
<evidence type="ECO:0000256" key="8">
    <source>
        <dbReference type="ARBA" id="ARBA00023157"/>
    </source>
</evidence>
<comment type="function">
    <text evidence="10 11">Catalyzes the 2-thiolation of uridine at the wobble position (U34) of tRNA, leading to the formation of s(2)U34.</text>
</comment>
<comment type="subcellular location">
    <subcellularLocation>
        <location evidence="11">Cytoplasm</location>
    </subcellularLocation>
</comment>
<proteinExistence type="inferred from homology"/>
<feature type="binding site" evidence="11">
    <location>
        <position position="39"/>
    </location>
    <ligand>
        <name>ATP</name>
        <dbReference type="ChEBI" id="CHEBI:30616"/>
    </ligand>
</feature>
<dbReference type="HAMAP" id="MF_00144">
    <property type="entry name" value="tRNA_thiouridyl_MnmA"/>
    <property type="match status" value="1"/>
</dbReference>
<comment type="catalytic activity">
    <reaction evidence="9 11">
        <text>S-sulfanyl-L-cysteinyl-[protein] + uridine(34) in tRNA + AH2 + ATP = 2-thiouridine(34) in tRNA + L-cysteinyl-[protein] + A + AMP + diphosphate + H(+)</text>
        <dbReference type="Rhea" id="RHEA:47032"/>
        <dbReference type="Rhea" id="RHEA-COMP:10131"/>
        <dbReference type="Rhea" id="RHEA-COMP:11726"/>
        <dbReference type="Rhea" id="RHEA-COMP:11727"/>
        <dbReference type="Rhea" id="RHEA-COMP:11728"/>
        <dbReference type="ChEBI" id="CHEBI:13193"/>
        <dbReference type="ChEBI" id="CHEBI:15378"/>
        <dbReference type="ChEBI" id="CHEBI:17499"/>
        <dbReference type="ChEBI" id="CHEBI:29950"/>
        <dbReference type="ChEBI" id="CHEBI:30616"/>
        <dbReference type="ChEBI" id="CHEBI:33019"/>
        <dbReference type="ChEBI" id="CHEBI:61963"/>
        <dbReference type="ChEBI" id="CHEBI:65315"/>
        <dbReference type="ChEBI" id="CHEBI:87170"/>
        <dbReference type="ChEBI" id="CHEBI:456215"/>
        <dbReference type="EC" id="2.8.1.13"/>
    </reaction>
</comment>
<dbReference type="Gene3D" id="2.30.30.280">
    <property type="entry name" value="Adenine nucleotide alpha hydrolases-like domains"/>
    <property type="match status" value="1"/>
</dbReference>
<dbReference type="NCBIfam" id="TIGR00420">
    <property type="entry name" value="trmU"/>
    <property type="match status" value="1"/>
</dbReference>
<organism evidence="14 15">
    <name type="scientific">Candidatus Allocopromorpha excrementigallinarum</name>
    <dbReference type="NCBI Taxonomy" id="2840742"/>
    <lineage>
        <taxon>Bacteria</taxon>
        <taxon>Bacillati</taxon>
        <taxon>Bacillota</taxon>
        <taxon>Clostridia</taxon>
        <taxon>Eubacteriales</taxon>
        <taxon>Eubacteriaceae</taxon>
        <taxon>Eubacteriaceae incertae sedis</taxon>
        <taxon>Candidatus Allocopromorpha</taxon>
    </lineage>
</organism>
<dbReference type="GO" id="GO:0005737">
    <property type="term" value="C:cytoplasm"/>
    <property type="evidence" value="ECO:0007669"/>
    <property type="project" value="UniProtKB-SubCell"/>
</dbReference>
<dbReference type="EC" id="2.8.1.13" evidence="11"/>
<reference evidence="14" key="1">
    <citation type="submission" date="2020-10" db="EMBL/GenBank/DDBJ databases">
        <authorList>
            <person name="Gilroy R."/>
        </authorList>
    </citation>
    <scope>NUCLEOTIDE SEQUENCE</scope>
    <source>
        <strain evidence="14">ChiHcec3-6078</strain>
    </source>
</reference>
<evidence type="ECO:0000313" key="15">
    <source>
        <dbReference type="Proteomes" id="UP000824090"/>
    </source>
</evidence>
<keyword evidence="2 11" id="KW-0820">tRNA-binding</keyword>
<dbReference type="PANTHER" id="PTHR11933">
    <property type="entry name" value="TRNA 5-METHYLAMINOMETHYL-2-THIOURIDYLATE -METHYLTRANSFERASE"/>
    <property type="match status" value="1"/>
</dbReference>
<keyword evidence="3 11" id="KW-0808">Transferase</keyword>
<dbReference type="Gene3D" id="2.40.30.10">
    <property type="entry name" value="Translation factors"/>
    <property type="match status" value="1"/>
</dbReference>
<dbReference type="GO" id="GO:0103016">
    <property type="term" value="F:tRNA-uridine 2-sulfurtransferase activity"/>
    <property type="evidence" value="ECO:0007669"/>
    <property type="project" value="UniProtKB-EC"/>
</dbReference>
<feature type="domain" description="tRNA-specific 2-thiouridylase MnmA-like central" evidence="13">
    <location>
        <begin position="209"/>
        <end position="272"/>
    </location>
</feature>
<evidence type="ECO:0000256" key="4">
    <source>
        <dbReference type="ARBA" id="ARBA00022694"/>
    </source>
</evidence>
<dbReference type="Pfam" id="PF20258">
    <property type="entry name" value="tRNA_Me_trans_C"/>
    <property type="match status" value="1"/>
</dbReference>
<feature type="active site" description="Nucleophile" evidence="11">
    <location>
        <position position="100"/>
    </location>
</feature>
<feature type="binding site" evidence="11">
    <location>
        <begin position="13"/>
        <end position="20"/>
    </location>
    <ligand>
        <name>ATP</name>
        <dbReference type="ChEBI" id="CHEBI:30616"/>
    </ligand>
</feature>
<dbReference type="InterPro" id="IPR014729">
    <property type="entry name" value="Rossmann-like_a/b/a_fold"/>
</dbReference>